<feature type="compositionally biased region" description="Basic and acidic residues" evidence="1">
    <location>
        <begin position="340"/>
        <end position="353"/>
    </location>
</feature>
<gene>
    <name evidence="2" type="ORF">K461DRAFT_297219</name>
</gene>
<feature type="compositionally biased region" description="Basic and acidic residues" evidence="1">
    <location>
        <begin position="94"/>
        <end position="103"/>
    </location>
</feature>
<organism evidence="2 3">
    <name type="scientific">Myriangium duriaei CBS 260.36</name>
    <dbReference type="NCBI Taxonomy" id="1168546"/>
    <lineage>
        <taxon>Eukaryota</taxon>
        <taxon>Fungi</taxon>
        <taxon>Dikarya</taxon>
        <taxon>Ascomycota</taxon>
        <taxon>Pezizomycotina</taxon>
        <taxon>Dothideomycetes</taxon>
        <taxon>Dothideomycetidae</taxon>
        <taxon>Myriangiales</taxon>
        <taxon>Myriangiaceae</taxon>
        <taxon>Myriangium</taxon>
    </lineage>
</organism>
<feature type="compositionally biased region" description="Basic residues" evidence="1">
    <location>
        <begin position="141"/>
        <end position="164"/>
    </location>
</feature>
<evidence type="ECO:0000313" key="3">
    <source>
        <dbReference type="Proteomes" id="UP000799439"/>
    </source>
</evidence>
<evidence type="ECO:0000256" key="1">
    <source>
        <dbReference type="SAM" id="MobiDB-lite"/>
    </source>
</evidence>
<comment type="caution">
    <text evidence="2">The sequence shown here is derived from an EMBL/GenBank/DDBJ whole genome shotgun (WGS) entry which is preliminary data.</text>
</comment>
<protein>
    <submittedName>
        <fullName evidence="2">Uncharacterized protein</fullName>
    </submittedName>
</protein>
<sequence length="385" mass="42396">MTKQDRHERHLMRQRGAGSRALIPSFGFSFSASSKAAKAVRATPAKPRTPARQVPSARRKSVIYRSPKDRARAASNSPKSAKKKTQPAVTTATEDAHSSEPVHLDIGPCLDLEPEDIAPASSSPVRKAKFHEHLDESVSSKKTRKPRKKAKSVLMPRRKTKSVKKLTAAQTKSQETTDERAELEEAGLLEPTMSISPSDSKKRKKPTAKDVAPPTKRLKSQKTATVSDATQTQKGRSEDVQPVIKRLPTPRGKEKLPVAGPLAQARENAKQSAHEMVSSDGKPPTTPLGKLRSPSKSKLRDAFHAVANLHKPADRDSDPPSDEIQGGRTPLGARTVARAQEARRADDATEKSPKKVSKARRIFQTKNQDDSEDESWFRRARKRKN</sequence>
<feature type="region of interest" description="Disordered" evidence="1">
    <location>
        <begin position="38"/>
        <end position="385"/>
    </location>
</feature>
<feature type="compositionally biased region" description="Basic residues" evidence="1">
    <location>
        <begin position="354"/>
        <end position="363"/>
    </location>
</feature>
<dbReference type="EMBL" id="ML996092">
    <property type="protein sequence ID" value="KAF2148713.1"/>
    <property type="molecule type" value="Genomic_DNA"/>
</dbReference>
<dbReference type="AlphaFoldDB" id="A0A9P4IXT0"/>
<proteinExistence type="predicted"/>
<evidence type="ECO:0000313" key="2">
    <source>
        <dbReference type="EMBL" id="KAF2148713.1"/>
    </source>
</evidence>
<accession>A0A9P4IXT0</accession>
<keyword evidence="3" id="KW-1185">Reference proteome</keyword>
<name>A0A9P4IXT0_9PEZI</name>
<feature type="compositionally biased region" description="Polar residues" evidence="1">
    <location>
        <begin position="221"/>
        <end position="234"/>
    </location>
</feature>
<dbReference type="Proteomes" id="UP000799439">
    <property type="component" value="Unassembled WGS sequence"/>
</dbReference>
<reference evidence="2" key="1">
    <citation type="journal article" date="2020" name="Stud. Mycol.">
        <title>101 Dothideomycetes genomes: a test case for predicting lifestyles and emergence of pathogens.</title>
        <authorList>
            <person name="Haridas S."/>
            <person name="Albert R."/>
            <person name="Binder M."/>
            <person name="Bloem J."/>
            <person name="Labutti K."/>
            <person name="Salamov A."/>
            <person name="Andreopoulos B."/>
            <person name="Baker S."/>
            <person name="Barry K."/>
            <person name="Bills G."/>
            <person name="Bluhm B."/>
            <person name="Cannon C."/>
            <person name="Castanera R."/>
            <person name="Culley D."/>
            <person name="Daum C."/>
            <person name="Ezra D."/>
            <person name="Gonzalez J."/>
            <person name="Henrissat B."/>
            <person name="Kuo A."/>
            <person name="Liang C."/>
            <person name="Lipzen A."/>
            <person name="Lutzoni F."/>
            <person name="Magnuson J."/>
            <person name="Mondo S."/>
            <person name="Nolan M."/>
            <person name="Ohm R."/>
            <person name="Pangilinan J."/>
            <person name="Park H.-J."/>
            <person name="Ramirez L."/>
            <person name="Alfaro M."/>
            <person name="Sun H."/>
            <person name="Tritt A."/>
            <person name="Yoshinaga Y."/>
            <person name="Zwiers L.-H."/>
            <person name="Turgeon B."/>
            <person name="Goodwin S."/>
            <person name="Spatafora J."/>
            <person name="Crous P."/>
            <person name="Grigoriev I."/>
        </authorList>
    </citation>
    <scope>NUCLEOTIDE SEQUENCE</scope>
    <source>
        <strain evidence="2">CBS 260.36</strain>
    </source>
</reference>
<dbReference type="OrthoDB" id="3917769at2759"/>